<keyword evidence="2" id="KW-1185">Reference proteome</keyword>
<dbReference type="Proteomes" id="UP000823388">
    <property type="component" value="Chromosome 3N"/>
</dbReference>
<dbReference type="EMBL" id="CM029042">
    <property type="protein sequence ID" value="KAG2621129.1"/>
    <property type="molecule type" value="Genomic_DNA"/>
</dbReference>
<evidence type="ECO:0000313" key="2">
    <source>
        <dbReference type="Proteomes" id="UP000823388"/>
    </source>
</evidence>
<dbReference type="InterPro" id="IPR032675">
    <property type="entry name" value="LRR_dom_sf"/>
</dbReference>
<protein>
    <submittedName>
        <fullName evidence="1">Uncharacterized protein</fullName>
    </submittedName>
</protein>
<proteinExistence type="predicted"/>
<dbReference type="Gene3D" id="3.80.10.10">
    <property type="entry name" value="Ribonuclease Inhibitor"/>
    <property type="match status" value="1"/>
</dbReference>
<dbReference type="InterPro" id="IPR055312">
    <property type="entry name" value="FBL15-like"/>
</dbReference>
<name>A0A8T0UKT9_PANVG</name>
<organism evidence="1 2">
    <name type="scientific">Panicum virgatum</name>
    <name type="common">Blackwell switchgrass</name>
    <dbReference type="NCBI Taxonomy" id="38727"/>
    <lineage>
        <taxon>Eukaryota</taxon>
        <taxon>Viridiplantae</taxon>
        <taxon>Streptophyta</taxon>
        <taxon>Embryophyta</taxon>
        <taxon>Tracheophyta</taxon>
        <taxon>Spermatophyta</taxon>
        <taxon>Magnoliopsida</taxon>
        <taxon>Liliopsida</taxon>
        <taxon>Poales</taxon>
        <taxon>Poaceae</taxon>
        <taxon>PACMAD clade</taxon>
        <taxon>Panicoideae</taxon>
        <taxon>Panicodae</taxon>
        <taxon>Paniceae</taxon>
        <taxon>Panicinae</taxon>
        <taxon>Panicum</taxon>
        <taxon>Panicum sect. Hiantes</taxon>
    </lineage>
</organism>
<sequence length="558" mass="60705">MQSSAAAPSLAPSTPLNFDSPSKIVGLNYDDGHVLHARTLRFAVTPNPFGAGAGLKDTEDGRRLIAAVDAALARRASSGGDVEELEINFVYSSPRNRYIDMASGGLYLFRHGHAAAITSAHVAAWLRFSESRVTRRFTLAVPVLPRHAKKTPAAAALPERKLYAEMPATARSETMSLTLGNAALAVPVAGAGAFHALADLLLSHARIVPASADERNLGRLLSAACCPQLRRLRLEHIAGLAALSLHAAAALEELRLDHVRDMAALELDAPGLRALHVAGCYRMASDDAAVTISAPRLETLACADVCRPDRLRLDGAATVRRLDRIFLWSHGRPGVYSNAGAVWLLQHCTAANSLGVHISPPVDLKVKNWKAMEEMMSSVPHLPNITSWTIDAQWQHLEASIAKLIAKCSRLERLSIDISRPCDPCSNPHCFCHREGGWDEQVISLEHLREGKITGLRPSDDHLSLVRRVISSSPALERMTVELYIGMELDCSSIPCNRGQWAPCVGGHSSRRVCSKAYEWTPGTGQLVVYPENRSVHPLLFCSKTSRVLPRKRSNQDL</sequence>
<dbReference type="AlphaFoldDB" id="A0A8T0UKT9"/>
<reference evidence="1" key="1">
    <citation type="submission" date="2020-05" db="EMBL/GenBank/DDBJ databases">
        <title>WGS assembly of Panicum virgatum.</title>
        <authorList>
            <person name="Lovell J.T."/>
            <person name="Jenkins J."/>
            <person name="Shu S."/>
            <person name="Juenger T.E."/>
            <person name="Schmutz J."/>
        </authorList>
    </citation>
    <scope>NUCLEOTIDE SEQUENCE</scope>
    <source>
        <strain evidence="1">AP13</strain>
    </source>
</reference>
<comment type="caution">
    <text evidence="1">The sequence shown here is derived from an EMBL/GenBank/DDBJ whole genome shotgun (WGS) entry which is preliminary data.</text>
</comment>
<dbReference type="PANTHER" id="PTHR34709">
    <property type="entry name" value="OS10G0396666 PROTEIN"/>
    <property type="match status" value="1"/>
</dbReference>
<evidence type="ECO:0000313" key="1">
    <source>
        <dbReference type="EMBL" id="KAG2621129.1"/>
    </source>
</evidence>
<gene>
    <name evidence="1" type="ORF">PVAP13_3NG221000</name>
</gene>
<dbReference type="PANTHER" id="PTHR34709:SF78">
    <property type="entry name" value="FBD DOMAIN-CONTAINING PROTEIN"/>
    <property type="match status" value="1"/>
</dbReference>
<accession>A0A8T0UKT9</accession>